<comment type="caution">
    <text evidence="1">The sequence shown here is derived from an EMBL/GenBank/DDBJ whole genome shotgun (WGS) entry which is preliminary data.</text>
</comment>
<proteinExistence type="predicted"/>
<protein>
    <submittedName>
        <fullName evidence="1">Uncharacterized protein</fullName>
    </submittedName>
</protein>
<dbReference type="AlphaFoldDB" id="A0A9D4CDS5"/>
<keyword evidence="2" id="KW-1185">Reference proteome</keyword>
<dbReference type="EMBL" id="JAIWYP010000013">
    <property type="protein sequence ID" value="KAH3722050.1"/>
    <property type="molecule type" value="Genomic_DNA"/>
</dbReference>
<dbReference type="Proteomes" id="UP000828390">
    <property type="component" value="Unassembled WGS sequence"/>
</dbReference>
<name>A0A9D4CDS5_DREPO</name>
<evidence type="ECO:0000313" key="2">
    <source>
        <dbReference type="Proteomes" id="UP000828390"/>
    </source>
</evidence>
<accession>A0A9D4CDS5</accession>
<sequence>MITREQLSMEHHESGQVDIIGLLSTSCQVLRELDVTQLVDDFDQLKCRKRAL</sequence>
<reference evidence="1" key="2">
    <citation type="submission" date="2020-11" db="EMBL/GenBank/DDBJ databases">
        <authorList>
            <person name="McCartney M.A."/>
            <person name="Auch B."/>
            <person name="Kono T."/>
            <person name="Mallez S."/>
            <person name="Becker A."/>
            <person name="Gohl D.M."/>
            <person name="Silverstein K.A.T."/>
            <person name="Koren S."/>
            <person name="Bechman K.B."/>
            <person name="Herman A."/>
            <person name="Abrahante J.E."/>
            <person name="Garbe J."/>
        </authorList>
    </citation>
    <scope>NUCLEOTIDE SEQUENCE</scope>
    <source>
        <strain evidence="1">Duluth1</strain>
        <tissue evidence="1">Whole animal</tissue>
    </source>
</reference>
<evidence type="ECO:0000313" key="1">
    <source>
        <dbReference type="EMBL" id="KAH3722050.1"/>
    </source>
</evidence>
<reference evidence="1" key="1">
    <citation type="journal article" date="2019" name="bioRxiv">
        <title>The Genome of the Zebra Mussel, Dreissena polymorpha: A Resource for Invasive Species Research.</title>
        <authorList>
            <person name="McCartney M.A."/>
            <person name="Auch B."/>
            <person name="Kono T."/>
            <person name="Mallez S."/>
            <person name="Zhang Y."/>
            <person name="Obille A."/>
            <person name="Becker A."/>
            <person name="Abrahante J.E."/>
            <person name="Garbe J."/>
            <person name="Badalamenti J.P."/>
            <person name="Herman A."/>
            <person name="Mangelson H."/>
            <person name="Liachko I."/>
            <person name="Sullivan S."/>
            <person name="Sone E.D."/>
            <person name="Koren S."/>
            <person name="Silverstein K.A.T."/>
            <person name="Beckman K.B."/>
            <person name="Gohl D.M."/>
        </authorList>
    </citation>
    <scope>NUCLEOTIDE SEQUENCE</scope>
    <source>
        <strain evidence="1">Duluth1</strain>
        <tissue evidence="1">Whole animal</tissue>
    </source>
</reference>
<gene>
    <name evidence="1" type="ORF">DPMN_064999</name>
</gene>
<organism evidence="1 2">
    <name type="scientific">Dreissena polymorpha</name>
    <name type="common">Zebra mussel</name>
    <name type="synonym">Mytilus polymorpha</name>
    <dbReference type="NCBI Taxonomy" id="45954"/>
    <lineage>
        <taxon>Eukaryota</taxon>
        <taxon>Metazoa</taxon>
        <taxon>Spiralia</taxon>
        <taxon>Lophotrochozoa</taxon>
        <taxon>Mollusca</taxon>
        <taxon>Bivalvia</taxon>
        <taxon>Autobranchia</taxon>
        <taxon>Heteroconchia</taxon>
        <taxon>Euheterodonta</taxon>
        <taxon>Imparidentia</taxon>
        <taxon>Neoheterodontei</taxon>
        <taxon>Myida</taxon>
        <taxon>Dreissenoidea</taxon>
        <taxon>Dreissenidae</taxon>
        <taxon>Dreissena</taxon>
    </lineage>
</organism>